<organism evidence="1 2">
    <name type="scientific">Aminipila terrae</name>
    <dbReference type="NCBI Taxonomy" id="2697030"/>
    <lineage>
        <taxon>Bacteria</taxon>
        <taxon>Bacillati</taxon>
        <taxon>Bacillota</taxon>
        <taxon>Clostridia</taxon>
        <taxon>Peptostreptococcales</taxon>
        <taxon>Anaerovoracaceae</taxon>
        <taxon>Aminipila</taxon>
    </lineage>
</organism>
<accession>A0A6P1MLZ5</accession>
<dbReference type="KEGG" id="amic:Ami3637_06035"/>
<dbReference type="EMBL" id="CP047591">
    <property type="protein sequence ID" value="QHI72015.1"/>
    <property type="molecule type" value="Genomic_DNA"/>
</dbReference>
<sequence length="349" mass="40762">MPVYKKSLKKIILCGIIMVLILVAALTVRAVHWDKSIIVAGGFIHTEMEQVSEETTTGLNNDDSYELEERFQRPSKLPAIKLKYTFAPKDEDKVPPYIAEGFPAIYQSPEDLIEAYYAILKSAANMKGYTGGCGTILWMDIPYPYAYQLFSHEFKEKVSLKEFKNSFRGTGTINLVHLEPAFKPAGTPDNIKYYFTEIEVLKGYKEKKNGKTDLDQPNYFEYYYGIIATEYDQNQGWKIKSVDYLPEIYLCHPLHGWDYFYDVMIDIIYNNWYGMNLKINHTEEQNNYIKVYASNSVNQYRFDFVRLTNGDDVLLHEYVKENDEWKEISILKPDDEKRYKISAGKFYNE</sequence>
<gene>
    <name evidence="1" type="ORF">Ami3637_06035</name>
</gene>
<protein>
    <submittedName>
        <fullName evidence="1">Uncharacterized protein</fullName>
    </submittedName>
</protein>
<proteinExistence type="predicted"/>
<dbReference type="RefSeq" id="WP_162361785.1">
    <property type="nucleotide sequence ID" value="NZ_CP047591.1"/>
</dbReference>
<keyword evidence="2" id="KW-1185">Reference proteome</keyword>
<reference evidence="1 2" key="1">
    <citation type="submission" date="2020-01" db="EMBL/GenBank/DDBJ databases">
        <title>Genomic analysis of Aminipila sp. CBA3637.</title>
        <authorList>
            <person name="Kim Y.B."/>
            <person name="Roh S.W."/>
        </authorList>
    </citation>
    <scope>NUCLEOTIDE SEQUENCE [LARGE SCALE GENOMIC DNA]</scope>
    <source>
        <strain evidence="1 2">CBA3637</strain>
    </source>
</reference>
<dbReference type="Proteomes" id="UP000463883">
    <property type="component" value="Chromosome"/>
</dbReference>
<evidence type="ECO:0000313" key="1">
    <source>
        <dbReference type="EMBL" id="QHI72015.1"/>
    </source>
</evidence>
<name>A0A6P1MLZ5_9FIRM</name>
<evidence type="ECO:0000313" key="2">
    <source>
        <dbReference type="Proteomes" id="UP000463883"/>
    </source>
</evidence>
<dbReference type="AlphaFoldDB" id="A0A6P1MLZ5"/>